<accession>A0A3R7MEQ3</accession>
<evidence type="ECO:0000313" key="1">
    <source>
        <dbReference type="EMBL" id="ROT79766.1"/>
    </source>
</evidence>
<proteinExistence type="predicted"/>
<gene>
    <name evidence="1" type="ORF">C7M84_001507</name>
</gene>
<organism evidence="1 2">
    <name type="scientific">Penaeus vannamei</name>
    <name type="common">Whiteleg shrimp</name>
    <name type="synonym">Litopenaeus vannamei</name>
    <dbReference type="NCBI Taxonomy" id="6689"/>
    <lineage>
        <taxon>Eukaryota</taxon>
        <taxon>Metazoa</taxon>
        <taxon>Ecdysozoa</taxon>
        <taxon>Arthropoda</taxon>
        <taxon>Crustacea</taxon>
        <taxon>Multicrustacea</taxon>
        <taxon>Malacostraca</taxon>
        <taxon>Eumalacostraca</taxon>
        <taxon>Eucarida</taxon>
        <taxon>Decapoda</taxon>
        <taxon>Dendrobranchiata</taxon>
        <taxon>Penaeoidea</taxon>
        <taxon>Penaeidae</taxon>
        <taxon>Penaeus</taxon>
    </lineage>
</organism>
<dbReference type="AlphaFoldDB" id="A0A3R7MEQ3"/>
<sequence>MPLMTHHNASDPATKLVRSLLSDERIRPRIYMPVKEKRPEELGRRIRSNMGKLTLLSLASLVVLSAAGGGGGGGGYGGGGSGGTSSHSFSLGGGGGGGGYGGGGFGGGGGGGGGHAEAGLWRWRWRRRLRRVWRFLE</sequence>
<protein>
    <submittedName>
        <fullName evidence="1">Uncharacterized protein</fullName>
    </submittedName>
</protein>
<comment type="caution">
    <text evidence="1">The sequence shown here is derived from an EMBL/GenBank/DDBJ whole genome shotgun (WGS) entry which is preliminary data.</text>
</comment>
<reference evidence="1 2" key="1">
    <citation type="submission" date="2018-04" db="EMBL/GenBank/DDBJ databases">
        <authorList>
            <person name="Zhang X."/>
            <person name="Yuan J."/>
            <person name="Li F."/>
            <person name="Xiang J."/>
        </authorList>
    </citation>
    <scope>NUCLEOTIDE SEQUENCE [LARGE SCALE GENOMIC DNA]</scope>
    <source>
        <tissue evidence="1">Muscle</tissue>
    </source>
</reference>
<keyword evidence="2" id="KW-1185">Reference proteome</keyword>
<reference evidence="1 2" key="2">
    <citation type="submission" date="2019-01" db="EMBL/GenBank/DDBJ databases">
        <title>The decoding of complex shrimp genome reveals the adaptation for benthos swimmer, frequently molting mechanism and breeding impact on genome.</title>
        <authorList>
            <person name="Sun Y."/>
            <person name="Gao Y."/>
            <person name="Yu Y."/>
        </authorList>
    </citation>
    <scope>NUCLEOTIDE SEQUENCE [LARGE SCALE GENOMIC DNA]</scope>
    <source>
        <tissue evidence="1">Muscle</tissue>
    </source>
</reference>
<dbReference type="Proteomes" id="UP000283509">
    <property type="component" value="Unassembled WGS sequence"/>
</dbReference>
<dbReference type="EMBL" id="QCYY01001190">
    <property type="protein sequence ID" value="ROT79766.1"/>
    <property type="molecule type" value="Genomic_DNA"/>
</dbReference>
<evidence type="ECO:0000313" key="2">
    <source>
        <dbReference type="Proteomes" id="UP000283509"/>
    </source>
</evidence>
<name>A0A3R7MEQ3_PENVA</name>